<dbReference type="InterPro" id="IPR015424">
    <property type="entry name" value="PyrdxlP-dep_Trfase"/>
</dbReference>
<evidence type="ECO:0000256" key="2">
    <source>
        <dbReference type="ARBA" id="ARBA00009533"/>
    </source>
</evidence>
<accession>A0A7J0BVH7</accession>
<feature type="modified residue" description="N6-(pyridoxal phosphate)lysine" evidence="6">
    <location>
        <position position="307"/>
    </location>
</feature>
<evidence type="ECO:0000256" key="4">
    <source>
        <dbReference type="ARBA" id="ARBA00022898"/>
    </source>
</evidence>
<protein>
    <submittedName>
        <fullName evidence="8">Amino acid decarboxylase</fullName>
    </submittedName>
</protein>
<dbReference type="InterPro" id="IPR010977">
    <property type="entry name" value="Aromatic_deC"/>
</dbReference>
<comment type="cofactor">
    <cofactor evidence="1 6 7">
        <name>pyridoxal 5'-phosphate</name>
        <dbReference type="ChEBI" id="CHEBI:597326"/>
    </cofactor>
</comment>
<dbReference type="EMBL" id="BLVP01000008">
    <property type="protein sequence ID" value="GFM37181.1"/>
    <property type="molecule type" value="Genomic_DNA"/>
</dbReference>
<evidence type="ECO:0000256" key="6">
    <source>
        <dbReference type="PIRSR" id="PIRSR602129-50"/>
    </source>
</evidence>
<evidence type="ECO:0000256" key="7">
    <source>
        <dbReference type="RuleBase" id="RU000382"/>
    </source>
</evidence>
<dbReference type="AlphaFoldDB" id="A0A7J0BVH7"/>
<evidence type="ECO:0000256" key="5">
    <source>
        <dbReference type="ARBA" id="ARBA00023239"/>
    </source>
</evidence>
<evidence type="ECO:0000313" key="9">
    <source>
        <dbReference type="Proteomes" id="UP000503820"/>
    </source>
</evidence>
<dbReference type="GO" id="GO:0019752">
    <property type="term" value="P:carboxylic acid metabolic process"/>
    <property type="evidence" value="ECO:0007669"/>
    <property type="project" value="InterPro"/>
</dbReference>
<name>A0A7J0BVH7_9BACT</name>
<dbReference type="InterPro" id="IPR015421">
    <property type="entry name" value="PyrdxlP-dep_Trfase_major"/>
</dbReference>
<organism evidence="8 9">
    <name type="scientific">Desulfovibrio psychrotolerans</name>
    <dbReference type="NCBI Taxonomy" id="415242"/>
    <lineage>
        <taxon>Bacteria</taxon>
        <taxon>Pseudomonadati</taxon>
        <taxon>Thermodesulfobacteriota</taxon>
        <taxon>Desulfovibrionia</taxon>
        <taxon>Desulfovibrionales</taxon>
        <taxon>Desulfovibrionaceae</taxon>
        <taxon>Desulfovibrio</taxon>
    </lineage>
</organism>
<dbReference type="Pfam" id="PF00282">
    <property type="entry name" value="Pyridoxal_deC"/>
    <property type="match status" value="1"/>
</dbReference>
<dbReference type="RefSeq" id="WP_174409813.1">
    <property type="nucleotide sequence ID" value="NZ_BLVP01000008.1"/>
</dbReference>
<keyword evidence="4 6" id="KW-0663">Pyridoxal phosphate</keyword>
<dbReference type="GO" id="GO:0006520">
    <property type="term" value="P:amino acid metabolic process"/>
    <property type="evidence" value="ECO:0007669"/>
    <property type="project" value="InterPro"/>
</dbReference>
<dbReference type="Gene3D" id="3.40.640.10">
    <property type="entry name" value="Type I PLP-dependent aspartate aminotransferase-like (Major domain)"/>
    <property type="match status" value="1"/>
</dbReference>
<keyword evidence="9" id="KW-1185">Reference proteome</keyword>
<dbReference type="PRINTS" id="PR00800">
    <property type="entry name" value="YHDCRBOXLASE"/>
</dbReference>
<dbReference type="InterPro" id="IPR015422">
    <property type="entry name" value="PyrdxlP-dep_Trfase_small"/>
</dbReference>
<dbReference type="GO" id="GO:0016831">
    <property type="term" value="F:carboxy-lyase activity"/>
    <property type="evidence" value="ECO:0007669"/>
    <property type="project" value="UniProtKB-KW"/>
</dbReference>
<reference evidence="8 9" key="1">
    <citation type="submission" date="2020-05" db="EMBL/GenBank/DDBJ databases">
        <title>Draft genome sequence of Desulfovibrio psychrotolerans JS1T.</title>
        <authorList>
            <person name="Ueno A."/>
            <person name="Tamazawa S."/>
            <person name="Tamamura S."/>
            <person name="Murakami T."/>
            <person name="Kiyama T."/>
            <person name="Inomata H."/>
            <person name="Amano Y."/>
            <person name="Miyakawa K."/>
            <person name="Tamaki H."/>
            <person name="Naganuma T."/>
            <person name="Kaneko K."/>
        </authorList>
    </citation>
    <scope>NUCLEOTIDE SEQUENCE [LARGE SCALE GENOMIC DNA]</scope>
    <source>
        <strain evidence="8 9">JS1</strain>
    </source>
</reference>
<proteinExistence type="inferred from homology"/>
<evidence type="ECO:0000256" key="1">
    <source>
        <dbReference type="ARBA" id="ARBA00001933"/>
    </source>
</evidence>
<keyword evidence="5 7" id="KW-0456">Lyase</keyword>
<dbReference type="SUPFAM" id="SSF53383">
    <property type="entry name" value="PLP-dependent transferases"/>
    <property type="match status" value="1"/>
</dbReference>
<sequence length="522" mass="56366">MNAPSLSRNPDYSLDLDRLDDLLRQVADTIGRHIRHIDDAPVVAQTTFDAVQGSIPHELPRQGTDPATVLEEAVAAFSPVNTRIGHPRFLAWITTSPAPAGTLGELLSVGFNQAPLSFKGGPAATVLEHVVLSWFADLFGYGEGWGGTLVSGGTVANLMGMTVARQAHVPGVAEKGLQGITQPITLYVSDQGHMSISRSAMLLGIGHDHVRSVPSDASFRMDVDALRRMVAEDRRAGFHPFCVVAQAGSVSTGAIDPLGAIADFCEEQNIWLHVDAAYGGAALLSPAHRAKLADIHRADSVCVDPHKWFFVPLECGITLFKSSAQQKATFRAKAAYLGQESDWDLKNTNFQLSRQGRALKLWFTFRTYGTDRLAAIVERNCDMAQQFLDLAQASSLWEPAAPADLSIACAHFVPPDHMDAPWTQEELDQLHVDILAELERSGEGFLTPARIGGRAAVRLCIANHRTTPDDIRLLFDTMTDIGLCLTACRAGTQAGKEAKQADQTECPASGPVKHGAEGRGVW</sequence>
<evidence type="ECO:0000256" key="3">
    <source>
        <dbReference type="ARBA" id="ARBA00022793"/>
    </source>
</evidence>
<dbReference type="PANTHER" id="PTHR11999">
    <property type="entry name" value="GROUP II PYRIDOXAL-5-PHOSPHATE DECARBOXYLASE"/>
    <property type="match status" value="1"/>
</dbReference>
<dbReference type="Gene3D" id="1.20.1340.10">
    <property type="entry name" value="dopa decarboxylase, N-terminal domain"/>
    <property type="match status" value="1"/>
</dbReference>
<dbReference type="PANTHER" id="PTHR11999:SF70">
    <property type="entry name" value="MIP05841P"/>
    <property type="match status" value="1"/>
</dbReference>
<comment type="caution">
    <text evidence="8">The sequence shown here is derived from an EMBL/GenBank/DDBJ whole genome shotgun (WGS) entry which is preliminary data.</text>
</comment>
<dbReference type="Gene3D" id="3.90.1150.10">
    <property type="entry name" value="Aspartate Aminotransferase, domain 1"/>
    <property type="match status" value="1"/>
</dbReference>
<dbReference type="GO" id="GO:0030170">
    <property type="term" value="F:pyridoxal phosphate binding"/>
    <property type="evidence" value="ECO:0007669"/>
    <property type="project" value="InterPro"/>
</dbReference>
<keyword evidence="3" id="KW-0210">Decarboxylase</keyword>
<evidence type="ECO:0000313" key="8">
    <source>
        <dbReference type="EMBL" id="GFM37181.1"/>
    </source>
</evidence>
<dbReference type="InterPro" id="IPR002129">
    <property type="entry name" value="PyrdxlP-dep_de-COase"/>
</dbReference>
<comment type="similarity">
    <text evidence="2 7">Belongs to the group II decarboxylase family.</text>
</comment>
<gene>
    <name evidence="8" type="ORF">DSM19430T_18650</name>
</gene>
<dbReference type="Proteomes" id="UP000503820">
    <property type="component" value="Unassembled WGS sequence"/>
</dbReference>